<sequence length="186" mass="21074">MAELSTRYYAHGCFCWVMNWLQKQKLLVLDERTMQFSSSDIPFVHPMKPRIIVEGEKGKLQGNDGQSANKQQQQPPLADDIISLPDKYRYNILGVAGGYLLVQGIPENLYALPLSERPGLDCFSVNLKTLELEWFCETKYPILLAELGLLGELGRGMDDVMITIEHTVVASARRPHETLERQGHTE</sequence>
<reference evidence="1 2" key="1">
    <citation type="journal article" date="2019" name="Sci. Rep.">
        <title>A high-quality genome of Eragrostis curvula grass provides insights into Poaceae evolution and supports new strategies to enhance forage quality.</title>
        <authorList>
            <person name="Carballo J."/>
            <person name="Santos B.A.C.M."/>
            <person name="Zappacosta D."/>
            <person name="Garbus I."/>
            <person name="Selva J.P."/>
            <person name="Gallo C.A."/>
            <person name="Diaz A."/>
            <person name="Albertini E."/>
            <person name="Caccamo M."/>
            <person name="Echenique V."/>
        </authorList>
    </citation>
    <scope>NUCLEOTIDE SEQUENCE [LARGE SCALE GENOMIC DNA]</scope>
    <source>
        <strain evidence="2">cv. Victoria</strain>
        <tissue evidence="1">Leaf</tissue>
    </source>
</reference>
<gene>
    <name evidence="1" type="ORF">EJB05_11836</name>
</gene>
<dbReference type="OrthoDB" id="643896at2759"/>
<keyword evidence="2" id="KW-1185">Reference proteome</keyword>
<dbReference type="AlphaFoldDB" id="A0A5J9VSH7"/>
<dbReference type="EMBL" id="RWGY01000007">
    <property type="protein sequence ID" value="TVU38465.1"/>
    <property type="molecule type" value="Genomic_DNA"/>
</dbReference>
<accession>A0A5J9VSH7</accession>
<dbReference type="Proteomes" id="UP000324897">
    <property type="component" value="Chromosome 4"/>
</dbReference>
<proteinExistence type="predicted"/>
<name>A0A5J9VSH7_9POAL</name>
<dbReference type="PANTHER" id="PTHR31264">
    <property type="entry name" value="OS07G0554500 PROTEIN-RELATED"/>
    <property type="match status" value="1"/>
</dbReference>
<dbReference type="PANTHER" id="PTHR31264:SF32">
    <property type="entry name" value="F-BOX DOMAIN-CONTAINING PROTEIN"/>
    <property type="match status" value="1"/>
</dbReference>
<organism evidence="1 2">
    <name type="scientific">Eragrostis curvula</name>
    <name type="common">weeping love grass</name>
    <dbReference type="NCBI Taxonomy" id="38414"/>
    <lineage>
        <taxon>Eukaryota</taxon>
        <taxon>Viridiplantae</taxon>
        <taxon>Streptophyta</taxon>
        <taxon>Embryophyta</taxon>
        <taxon>Tracheophyta</taxon>
        <taxon>Spermatophyta</taxon>
        <taxon>Magnoliopsida</taxon>
        <taxon>Liliopsida</taxon>
        <taxon>Poales</taxon>
        <taxon>Poaceae</taxon>
        <taxon>PACMAD clade</taxon>
        <taxon>Chloridoideae</taxon>
        <taxon>Eragrostideae</taxon>
        <taxon>Eragrostidinae</taxon>
        <taxon>Eragrostis</taxon>
    </lineage>
</organism>
<protein>
    <submittedName>
        <fullName evidence="1">Uncharacterized protein</fullName>
    </submittedName>
</protein>
<comment type="caution">
    <text evidence="1">The sequence shown here is derived from an EMBL/GenBank/DDBJ whole genome shotgun (WGS) entry which is preliminary data.</text>
</comment>
<evidence type="ECO:0000313" key="2">
    <source>
        <dbReference type="Proteomes" id="UP000324897"/>
    </source>
</evidence>
<dbReference type="Gramene" id="TVU38465">
    <property type="protein sequence ID" value="TVU38465"/>
    <property type="gene ID" value="EJB05_11836"/>
</dbReference>
<evidence type="ECO:0000313" key="1">
    <source>
        <dbReference type="EMBL" id="TVU38465.1"/>
    </source>
</evidence>
<feature type="non-terminal residue" evidence="1">
    <location>
        <position position="1"/>
    </location>
</feature>